<dbReference type="NCBIfam" id="NF040570">
    <property type="entry name" value="guided_TnpB"/>
    <property type="match status" value="1"/>
</dbReference>
<feature type="region of interest" description="Disordered" evidence="6">
    <location>
        <begin position="125"/>
        <end position="163"/>
    </location>
</feature>
<evidence type="ECO:0000313" key="9">
    <source>
        <dbReference type="EMBL" id="CAI8005491.1"/>
    </source>
</evidence>
<sequence>GRGVLQRLERAKNAFFRRVKAGEKAGYPRFKSGRRWKTIEMAMVRPGMVRNGEVRIKGLPVIRIPSKRELPPSVDLKTLRVTRAGRRVTVSLGYEVDREPLPYNPACIGIDKGIIDRLALSSGQSMTADGDGSALEPYPAAGLEPAESPTSGQPLLSIEGQGVPPDVADYTVRRRVHQDRLDIVKKQQRLSRCRKGSRRWKQRAAVLANAQARRRVRNRNECHRATTEIVRQYGHIAVESLQVKNMTRSAAGTLETPGRNVSAKSGLNREILEQTWGLIHQQLRYKAEWAGRRFVEVDPRHTSQTCNSCGTVNSASRQAKMFLCIACSFSLDADLNAARNILRKSLAGGESLLLAQ</sequence>
<dbReference type="PANTHER" id="PTHR30405:SF11">
    <property type="entry name" value="RNA-GUIDED DNA ENDONUCLEASE RV2885C-RELATED"/>
    <property type="match status" value="1"/>
</dbReference>
<dbReference type="AlphaFoldDB" id="A0AA35R7D9"/>
<dbReference type="GO" id="GO:0032196">
    <property type="term" value="P:transposition"/>
    <property type="evidence" value="ECO:0007669"/>
    <property type="project" value="UniProtKB-KW"/>
</dbReference>
<dbReference type="GO" id="GO:0006310">
    <property type="term" value="P:DNA recombination"/>
    <property type="evidence" value="ECO:0007669"/>
    <property type="project" value="UniProtKB-KW"/>
</dbReference>
<comment type="similarity">
    <text evidence="2">In the N-terminal section; belongs to the transposase 2 family.</text>
</comment>
<reference evidence="9" key="1">
    <citation type="submission" date="2023-03" db="EMBL/GenBank/DDBJ databases">
        <authorList>
            <person name="Steffen K."/>
            <person name="Cardenas P."/>
        </authorList>
    </citation>
    <scope>NUCLEOTIDE SEQUENCE</scope>
</reference>
<evidence type="ECO:0000259" key="7">
    <source>
        <dbReference type="Pfam" id="PF01385"/>
    </source>
</evidence>
<protein>
    <submittedName>
        <fullName evidence="9">Transposase InsQ for insertion sequence element IS609</fullName>
    </submittedName>
</protein>
<evidence type="ECO:0000256" key="4">
    <source>
        <dbReference type="ARBA" id="ARBA00023125"/>
    </source>
</evidence>
<evidence type="ECO:0000256" key="5">
    <source>
        <dbReference type="ARBA" id="ARBA00023172"/>
    </source>
</evidence>
<proteinExistence type="inferred from homology"/>
<feature type="non-terminal residue" evidence="9">
    <location>
        <position position="356"/>
    </location>
</feature>
<dbReference type="Pfam" id="PF01385">
    <property type="entry name" value="OrfB_IS605"/>
    <property type="match status" value="1"/>
</dbReference>
<evidence type="ECO:0000259" key="8">
    <source>
        <dbReference type="Pfam" id="PF07282"/>
    </source>
</evidence>
<dbReference type="EMBL" id="CASHTH010000612">
    <property type="protein sequence ID" value="CAI8005491.1"/>
    <property type="molecule type" value="Genomic_DNA"/>
</dbReference>
<feature type="domain" description="Probable transposase IS891/IS1136/IS1341" evidence="7">
    <location>
        <begin position="174"/>
        <end position="249"/>
    </location>
</feature>
<feature type="domain" description="Cas12f1-like TNB" evidence="8">
    <location>
        <begin position="276"/>
        <end position="341"/>
    </location>
</feature>
<evidence type="ECO:0000256" key="3">
    <source>
        <dbReference type="ARBA" id="ARBA00022578"/>
    </source>
</evidence>
<accession>A0AA35R7D9</accession>
<name>A0AA35R7D9_GEOBA</name>
<evidence type="ECO:0000313" key="10">
    <source>
        <dbReference type="Proteomes" id="UP001174909"/>
    </source>
</evidence>
<gene>
    <name evidence="9" type="ORF">GBAR_LOCUS4279</name>
</gene>
<dbReference type="InterPro" id="IPR051399">
    <property type="entry name" value="RNA-guided_DNA_endo/Transpos"/>
</dbReference>
<dbReference type="Proteomes" id="UP001174909">
    <property type="component" value="Unassembled WGS sequence"/>
</dbReference>
<keyword evidence="4" id="KW-0238">DNA-binding</keyword>
<dbReference type="InterPro" id="IPR010095">
    <property type="entry name" value="Cas12f1-like_TNB"/>
</dbReference>
<dbReference type="NCBIfam" id="TIGR01766">
    <property type="entry name" value="IS200/IS605 family accessory protein TnpB-like domain"/>
    <property type="match status" value="1"/>
</dbReference>
<organism evidence="9 10">
    <name type="scientific">Geodia barretti</name>
    <name type="common">Barrett's horny sponge</name>
    <dbReference type="NCBI Taxonomy" id="519541"/>
    <lineage>
        <taxon>Eukaryota</taxon>
        <taxon>Metazoa</taxon>
        <taxon>Porifera</taxon>
        <taxon>Demospongiae</taxon>
        <taxon>Heteroscleromorpha</taxon>
        <taxon>Tetractinellida</taxon>
        <taxon>Astrophorina</taxon>
        <taxon>Geodiidae</taxon>
        <taxon>Geodia</taxon>
    </lineage>
</organism>
<keyword evidence="10" id="KW-1185">Reference proteome</keyword>
<dbReference type="InterPro" id="IPR001959">
    <property type="entry name" value="Transposase"/>
</dbReference>
<dbReference type="PANTHER" id="PTHR30405">
    <property type="entry name" value="TRANSPOSASE"/>
    <property type="match status" value="1"/>
</dbReference>
<comment type="caution">
    <text evidence="9">The sequence shown here is derived from an EMBL/GenBank/DDBJ whole genome shotgun (WGS) entry which is preliminary data.</text>
</comment>
<evidence type="ECO:0000256" key="2">
    <source>
        <dbReference type="ARBA" id="ARBA00011044"/>
    </source>
</evidence>
<evidence type="ECO:0000256" key="6">
    <source>
        <dbReference type="SAM" id="MobiDB-lite"/>
    </source>
</evidence>
<keyword evidence="3" id="KW-0815">Transposition</keyword>
<keyword evidence="5" id="KW-0233">DNA recombination</keyword>
<dbReference type="GO" id="GO:0003677">
    <property type="term" value="F:DNA binding"/>
    <property type="evidence" value="ECO:0007669"/>
    <property type="project" value="UniProtKB-KW"/>
</dbReference>
<dbReference type="Pfam" id="PF07282">
    <property type="entry name" value="Cas12f1-like_TNB"/>
    <property type="match status" value="1"/>
</dbReference>
<comment type="similarity">
    <text evidence="1">In the C-terminal section; belongs to the transposase 35 family.</text>
</comment>
<evidence type="ECO:0000256" key="1">
    <source>
        <dbReference type="ARBA" id="ARBA00008761"/>
    </source>
</evidence>